<dbReference type="AlphaFoldDB" id="A0A915CD96"/>
<organism evidence="1 2">
    <name type="scientific">Parascaris univalens</name>
    <name type="common">Nematode worm</name>
    <dbReference type="NCBI Taxonomy" id="6257"/>
    <lineage>
        <taxon>Eukaryota</taxon>
        <taxon>Metazoa</taxon>
        <taxon>Ecdysozoa</taxon>
        <taxon>Nematoda</taxon>
        <taxon>Chromadorea</taxon>
        <taxon>Rhabditida</taxon>
        <taxon>Spirurina</taxon>
        <taxon>Ascaridomorpha</taxon>
        <taxon>Ascaridoidea</taxon>
        <taxon>Ascarididae</taxon>
        <taxon>Parascaris</taxon>
    </lineage>
</organism>
<dbReference type="Proteomes" id="UP000887569">
    <property type="component" value="Unplaced"/>
</dbReference>
<evidence type="ECO:0000313" key="1">
    <source>
        <dbReference type="Proteomes" id="UP000887569"/>
    </source>
</evidence>
<reference evidence="2" key="1">
    <citation type="submission" date="2022-11" db="UniProtKB">
        <authorList>
            <consortium name="WormBaseParasite"/>
        </authorList>
    </citation>
    <scope>IDENTIFICATION</scope>
</reference>
<dbReference type="PANTHER" id="PTHR35373:SF3">
    <property type="entry name" value="ACTIVATOR OF HSP90 ATPASE HOMOLOG 1-LIKE PROTEIN"/>
    <property type="match status" value="1"/>
</dbReference>
<proteinExistence type="predicted"/>
<evidence type="ECO:0000313" key="2">
    <source>
        <dbReference type="WBParaSite" id="PgR120_g005_t02"/>
    </source>
</evidence>
<dbReference type="PANTHER" id="PTHR35373">
    <property type="entry name" value="PROTEIN CBG16894"/>
    <property type="match status" value="1"/>
</dbReference>
<accession>A0A915CD96</accession>
<dbReference type="WBParaSite" id="PgR120_g005_t02">
    <property type="protein sequence ID" value="PgR120_g005_t02"/>
    <property type="gene ID" value="PgR120_g005"/>
</dbReference>
<sequence>LIGRFISMRFHSAHKWSWEATLIVLSSLSSPEMTTNLKKPIAFEILYEDNYCRLLTSCLIIKKYFFPTAKDKIIEMKQIQRVFFKKQEMASDLLKAKDWGMTASPIWWACDFARGFHGKNTNYYNVVIDTGTRIMKGFSVVSIGDFLSQLRPLIDNEKFISDILPSCSDRIIQKPSQESQ</sequence>
<name>A0A915CD96_PARUN</name>
<protein>
    <submittedName>
        <fullName evidence="2">Uncharacterized protein</fullName>
    </submittedName>
</protein>
<keyword evidence="1" id="KW-1185">Reference proteome</keyword>